<dbReference type="InterPro" id="IPR047721">
    <property type="entry name" value="DrmB"/>
</dbReference>
<feature type="region of interest" description="Disordered" evidence="1">
    <location>
        <begin position="341"/>
        <end position="370"/>
    </location>
</feature>
<dbReference type="Proteomes" id="UP000578077">
    <property type="component" value="Unassembled WGS sequence"/>
</dbReference>
<protein>
    <recommendedName>
        <fullName evidence="2">MrfA-like Zn-binding domain-containing protein</fullName>
    </recommendedName>
</protein>
<accession>A0A841E620</accession>
<reference evidence="3 4" key="1">
    <citation type="submission" date="2020-08" db="EMBL/GenBank/DDBJ databases">
        <title>Sequencing the genomes of 1000 actinobacteria strains.</title>
        <authorList>
            <person name="Klenk H.-P."/>
        </authorList>
    </citation>
    <scope>NUCLEOTIDE SEQUENCE [LARGE SCALE GENOMIC DNA]</scope>
    <source>
        <strain evidence="3 4">DSM 44593</strain>
    </source>
</reference>
<name>A0A841E620_9ACTN</name>
<organism evidence="3 4">
    <name type="scientific">Streptomonospora salina</name>
    <dbReference type="NCBI Taxonomy" id="104205"/>
    <lineage>
        <taxon>Bacteria</taxon>
        <taxon>Bacillati</taxon>
        <taxon>Actinomycetota</taxon>
        <taxon>Actinomycetes</taxon>
        <taxon>Streptosporangiales</taxon>
        <taxon>Nocardiopsidaceae</taxon>
        <taxon>Streptomonospora</taxon>
    </lineage>
</organism>
<gene>
    <name evidence="3" type="ORF">HNR25_001993</name>
</gene>
<dbReference type="Pfam" id="PF09369">
    <property type="entry name" value="MZB"/>
    <property type="match status" value="1"/>
</dbReference>
<comment type="caution">
    <text evidence="3">The sequence shown here is derived from an EMBL/GenBank/DDBJ whole genome shotgun (WGS) entry which is preliminary data.</text>
</comment>
<evidence type="ECO:0000256" key="1">
    <source>
        <dbReference type="SAM" id="MobiDB-lite"/>
    </source>
</evidence>
<sequence>MALRSDKNTGGEKTPTFQRLGAVRRTQLITTYGVGAMIALGDQSYLVSGLDGWRVGRDPDIHEFRLQTRLGMRKGFYLPPAADPPAGDGVRIRRFPDMYTCPGKDARPDTGCDENLRRYGAFNPKPGSTACASCDEPLTPSRFIVACERGHLDDFPYEAWVHGRPLRANERSGHRLSYRSTGRTAALRSIVVGCSCGEEASMEGAFGRGSLASVNFRCFGKRPWLPRGSDEECGLTPRTMQRGSSAAWFPVVRSALSIPPFSEELYEELLVPGRYDQWKGEDDGLIRRLAEKAGLVPGRFEADDVVEAVRHYEAYEAGERPDPSVLTGFEPSDVLREEEYRQLDRESDTQHFQTKRPHELPDAPAPPGIAGTMLVTRLREVRALQTFTRVDPPMEGDSEDRLAALSRDDVGWLPAVEVVGEGVFLRLSADRIAEWTAPAPGLTAGPEERAASIRRHHQELLNQRAHRSKRQSPSSQVDARLLLVHTLAHALINEWSLDAGYPASALRERLYVSEDMAGVLIYTASSDSAGSLGGLVSQGEPRRLRRSLASALRRISWCSADPLCMESEASGVDSLNLAACHACMLVPETSCELNNDFLDRAMLIGTPDKTTQGFFEEFMSAL</sequence>
<evidence type="ECO:0000259" key="2">
    <source>
        <dbReference type="Pfam" id="PF09369"/>
    </source>
</evidence>
<feature type="domain" description="MrfA-like Zn-binding" evidence="2">
    <location>
        <begin position="487"/>
        <end position="584"/>
    </location>
</feature>
<proteinExistence type="predicted"/>
<dbReference type="EMBL" id="JACHLY010000001">
    <property type="protein sequence ID" value="MBB5998242.1"/>
    <property type="molecule type" value="Genomic_DNA"/>
</dbReference>
<dbReference type="NCBIfam" id="NF038324">
    <property type="entry name" value="DrmB_fam"/>
    <property type="match status" value="1"/>
</dbReference>
<keyword evidence="4" id="KW-1185">Reference proteome</keyword>
<dbReference type="RefSeq" id="WP_184634351.1">
    <property type="nucleotide sequence ID" value="NZ_BAABKT010000037.1"/>
</dbReference>
<dbReference type="InterPro" id="IPR018973">
    <property type="entry name" value="MZB"/>
</dbReference>
<evidence type="ECO:0000313" key="4">
    <source>
        <dbReference type="Proteomes" id="UP000578077"/>
    </source>
</evidence>
<dbReference type="AlphaFoldDB" id="A0A841E620"/>
<evidence type="ECO:0000313" key="3">
    <source>
        <dbReference type="EMBL" id="MBB5998242.1"/>
    </source>
</evidence>